<organism evidence="1 2">
    <name type="scientific">Bacillus cereus VD048</name>
    <dbReference type="NCBI Taxonomy" id="1053226"/>
    <lineage>
        <taxon>Bacteria</taxon>
        <taxon>Bacillati</taxon>
        <taxon>Bacillota</taxon>
        <taxon>Bacilli</taxon>
        <taxon>Bacillales</taxon>
        <taxon>Bacillaceae</taxon>
        <taxon>Bacillus</taxon>
        <taxon>Bacillus cereus group</taxon>
    </lineage>
</organism>
<dbReference type="Proteomes" id="UP000006960">
    <property type="component" value="Unassembled WGS sequence"/>
</dbReference>
<dbReference type="AlphaFoldDB" id="J8HTN7"/>
<dbReference type="HOGENOM" id="CLU_027402_17_10_9"/>
<evidence type="ECO:0000313" key="1">
    <source>
        <dbReference type="EMBL" id="EJR36422.1"/>
    </source>
</evidence>
<name>J8HTN7_BACCE</name>
<gene>
    <name evidence="1" type="ORF">IIG_01405</name>
</gene>
<dbReference type="PATRIC" id="fig|1053226.3.peg.1418"/>
<protein>
    <submittedName>
        <fullName evidence="1">Uncharacterized protein</fullName>
    </submittedName>
</protein>
<sequence length="55" mass="6422">MKNKIRNVTKNQGVVGSIGALQVENERFTYGKYILKKWNILVQNKGNFRNKIKLK</sequence>
<accession>J8HTN7</accession>
<comment type="caution">
    <text evidence="1">The sequence shown here is derived from an EMBL/GenBank/DDBJ whole genome shotgun (WGS) entry which is preliminary data.</text>
</comment>
<reference evidence="1 2" key="1">
    <citation type="submission" date="2012-04" db="EMBL/GenBank/DDBJ databases">
        <title>The Genome Sequence of Bacillus cereus VD048.</title>
        <authorList>
            <consortium name="The Broad Institute Genome Sequencing Platform"/>
            <consortium name="The Broad Institute Genome Sequencing Center for Infectious Disease"/>
            <person name="Feldgarden M."/>
            <person name="Van der Auwera G.A."/>
            <person name="Mahillon J."/>
            <person name="Duprez V."/>
            <person name="Timmery S."/>
            <person name="Mattelet C."/>
            <person name="Dierick K."/>
            <person name="Sun M."/>
            <person name="Yu Z."/>
            <person name="Zhu L."/>
            <person name="Hu X."/>
            <person name="Shank E.B."/>
            <person name="Swiecicka I."/>
            <person name="Hansen B.M."/>
            <person name="Andrup L."/>
            <person name="Young S.K."/>
            <person name="Zeng Q."/>
            <person name="Gargeya S."/>
            <person name="Fitzgerald M."/>
            <person name="Haas B."/>
            <person name="Abouelleil A."/>
            <person name="Alvarado L."/>
            <person name="Arachchi H.M."/>
            <person name="Berlin A."/>
            <person name="Chapman S.B."/>
            <person name="Goldberg J."/>
            <person name="Griggs A."/>
            <person name="Gujja S."/>
            <person name="Hansen M."/>
            <person name="Howarth C."/>
            <person name="Imamovic A."/>
            <person name="Larimer J."/>
            <person name="McCowen C."/>
            <person name="Montmayeur A."/>
            <person name="Murphy C."/>
            <person name="Neiman D."/>
            <person name="Pearson M."/>
            <person name="Priest M."/>
            <person name="Roberts A."/>
            <person name="Saif S."/>
            <person name="Shea T."/>
            <person name="Sisk P."/>
            <person name="Sykes S."/>
            <person name="Wortman J."/>
            <person name="Nusbaum C."/>
            <person name="Birren B."/>
        </authorList>
    </citation>
    <scope>NUCLEOTIDE SEQUENCE [LARGE SCALE GENOMIC DNA]</scope>
    <source>
        <strain evidence="1 2">VD048</strain>
    </source>
</reference>
<proteinExistence type="predicted"/>
<dbReference type="EMBL" id="AHEU01000006">
    <property type="protein sequence ID" value="EJR36422.1"/>
    <property type="molecule type" value="Genomic_DNA"/>
</dbReference>
<evidence type="ECO:0000313" key="2">
    <source>
        <dbReference type="Proteomes" id="UP000006960"/>
    </source>
</evidence>